<reference evidence="3" key="1">
    <citation type="submission" date="2016-08" db="EMBL/GenBank/DDBJ databases">
        <authorList>
            <person name="Varghese N."/>
            <person name="Submissions Spin"/>
        </authorList>
    </citation>
    <scope>NUCLEOTIDE SEQUENCE [LARGE SCALE GENOMIC DNA]</scope>
    <source>
        <strain evidence="3">R-53248</strain>
    </source>
</reference>
<organism evidence="2 3">
    <name type="scientific">Gilliamella bombicola</name>
    <dbReference type="NCBI Taxonomy" id="1798182"/>
    <lineage>
        <taxon>Bacteria</taxon>
        <taxon>Pseudomonadati</taxon>
        <taxon>Pseudomonadota</taxon>
        <taxon>Gammaproteobacteria</taxon>
        <taxon>Orbales</taxon>
        <taxon>Orbaceae</taxon>
        <taxon>Gilliamella</taxon>
    </lineage>
</organism>
<dbReference type="RefSeq" id="WP_091349140.1">
    <property type="nucleotide sequence ID" value="NZ_FMAQ01000007.1"/>
</dbReference>
<dbReference type="Proteomes" id="UP000199670">
    <property type="component" value="Unassembled WGS sequence"/>
</dbReference>
<accession>A0A1C4C8I5</accession>
<gene>
    <name evidence="2" type="ORF">GA0061081_10781</name>
</gene>
<evidence type="ECO:0000313" key="3">
    <source>
        <dbReference type="Proteomes" id="UP000199670"/>
    </source>
</evidence>
<proteinExistence type="predicted"/>
<protein>
    <recommendedName>
        <fullName evidence="1">YcxB-like C-terminal domain-containing protein</fullName>
    </recommendedName>
</protein>
<dbReference type="EMBL" id="FMAQ01000007">
    <property type="protein sequence ID" value="SCC15284.1"/>
    <property type="molecule type" value="Genomic_DNA"/>
</dbReference>
<feature type="domain" description="YcxB-like C-terminal" evidence="1">
    <location>
        <begin position="32"/>
        <end position="76"/>
    </location>
</feature>
<dbReference type="InterPro" id="IPR025588">
    <property type="entry name" value="YcxB-like_C"/>
</dbReference>
<dbReference type="Pfam" id="PF14317">
    <property type="entry name" value="YcxB"/>
    <property type="match status" value="1"/>
</dbReference>
<sequence>MVLTVDLYKTVQIHPMCIYNQQYLKLDLLCISWFFRYSQFYKIEKFNKGYLFYIQKYACYLCFNEDFTPEQQQVLEDKLKQYQNYYQK</sequence>
<dbReference type="AlphaFoldDB" id="A0A1C4C8I5"/>
<keyword evidence="3" id="KW-1185">Reference proteome</keyword>
<evidence type="ECO:0000259" key="1">
    <source>
        <dbReference type="Pfam" id="PF14317"/>
    </source>
</evidence>
<evidence type="ECO:0000313" key="2">
    <source>
        <dbReference type="EMBL" id="SCC15284.1"/>
    </source>
</evidence>
<dbReference type="OrthoDB" id="7065116at2"/>
<name>A0A1C4C8I5_9GAMM</name>